<dbReference type="Pfam" id="PF00334">
    <property type="entry name" value="NDK"/>
    <property type="match status" value="1"/>
</dbReference>
<keyword evidence="2" id="KW-0963">Cytoplasm</keyword>
<evidence type="ECO:0000256" key="2">
    <source>
        <dbReference type="ARBA" id="ARBA00022490"/>
    </source>
</evidence>
<feature type="compositionally biased region" description="Polar residues" evidence="4">
    <location>
        <begin position="268"/>
        <end position="287"/>
    </location>
</feature>
<dbReference type="SMART" id="SM00562">
    <property type="entry name" value="NDK"/>
    <property type="match status" value="1"/>
</dbReference>
<dbReference type="SUPFAM" id="SSF141571">
    <property type="entry name" value="Pentapeptide repeat-like"/>
    <property type="match status" value="1"/>
</dbReference>
<keyword evidence="7" id="KW-1185">Reference proteome</keyword>
<dbReference type="Gene3D" id="2.160.20.80">
    <property type="entry name" value="E3 ubiquitin-protein ligase SopA"/>
    <property type="match status" value="1"/>
</dbReference>
<accession>A7T003</accession>
<comment type="similarity">
    <text evidence="3">Belongs to the NDK family.</text>
</comment>
<evidence type="ECO:0000259" key="5">
    <source>
        <dbReference type="SMART" id="SM00562"/>
    </source>
</evidence>
<dbReference type="InParanoid" id="A7T003"/>
<proteinExistence type="inferred from homology"/>
<evidence type="ECO:0000256" key="1">
    <source>
        <dbReference type="ARBA" id="ARBA00004496"/>
    </source>
</evidence>
<name>A7T003_NEMVE</name>
<dbReference type="OMA" id="CCEITED"/>
<evidence type="ECO:0000256" key="3">
    <source>
        <dbReference type="PROSITE-ProRule" id="PRU00706"/>
    </source>
</evidence>
<dbReference type="PROSITE" id="PS51374">
    <property type="entry name" value="NDPK_LIKE"/>
    <property type="match status" value="1"/>
</dbReference>
<dbReference type="EMBL" id="DS469991">
    <property type="protein sequence ID" value="EDO30710.1"/>
    <property type="molecule type" value="Genomic_DNA"/>
</dbReference>
<dbReference type="SUPFAM" id="SSF54919">
    <property type="entry name" value="Nucleoside diphosphate kinase, NDK"/>
    <property type="match status" value="4"/>
</dbReference>
<feature type="region of interest" description="Disordered" evidence="4">
    <location>
        <begin position="455"/>
        <end position="486"/>
    </location>
</feature>
<feature type="compositionally biased region" description="Polar residues" evidence="4">
    <location>
        <begin position="219"/>
        <end position="250"/>
    </location>
</feature>
<dbReference type="InterPro" id="IPR034907">
    <property type="entry name" value="NDK-like_dom"/>
</dbReference>
<dbReference type="PANTHER" id="PTHR43109">
    <property type="entry name" value="NUCLEOSIDE DIPHOSPHATE KINASE 7"/>
    <property type="match status" value="1"/>
</dbReference>
<feature type="compositionally biased region" description="Polar residues" evidence="4">
    <location>
        <begin position="159"/>
        <end position="181"/>
    </location>
</feature>
<dbReference type="PANTHER" id="PTHR43109:SF3">
    <property type="entry name" value="DYNEIN AXONEMAL ASSEMBLY FACTOR 8"/>
    <property type="match status" value="1"/>
</dbReference>
<protein>
    <recommendedName>
        <fullName evidence="5">Nucleoside diphosphate kinase-like domain-containing protein</fullName>
    </recommendedName>
</protein>
<comment type="subcellular location">
    <subcellularLocation>
        <location evidence="1">Cytoplasm</location>
    </subcellularLocation>
</comment>
<dbReference type="PhylomeDB" id="A7T003"/>
<evidence type="ECO:0000313" key="6">
    <source>
        <dbReference type="EMBL" id="EDO30710.1"/>
    </source>
</evidence>
<feature type="region of interest" description="Disordered" evidence="4">
    <location>
        <begin position="159"/>
        <end position="184"/>
    </location>
</feature>
<gene>
    <name evidence="6" type="ORF">NEMVEDRAFT_v1g220197</name>
</gene>
<sequence length="1776" mass="194245">MDSSSDSETEVLITTENGTGRQVLVTSGLKPVLDGIFAEVNANIPELDFDSASEASSDSEEPQIFSRTGVLTPISSLATESVDKDDSPGTIDDKIFDNAVNAEMTVKDYRSPDSGLSAVGSVGHKSSYSDTSQISFEDDTPVTEEDFVILEKKCQSKITESASDTNSPVTTEDSATFSRSTGDPLDPPVHLLSQLEDINFDAVLRRLNEVSVSPQTDLFELNNNNVDSGAESDTSNSSDELMQQLVTLSEKQSEEAVAIPDSPIIPTPRQSGVMQDSSVGTEPLSSQSSLLSNERGIMAMLGTASIGVSLPSTLNERSDTRRLDLRADQYGNPLTGNNLTGSNLTGNNLTSNTLTSNNLTSYNLTGNYLTGNPLTGNNLTGNILSCNILTSNTLTGNKVADCTIPYLIRSSILQVQSLSQHCSSSSGSEDEDMASWHEQRRKFKAGLLEPKVLQGRQKMESPRTAQPLQVIRHTKTSPDKQKHGTNTATCVNGDIHQSSHAPSVNNKHRRPKPDFLEEQSTLVKEQSDKVEDNMTIKKQKTKKDVTEDVEMQSVDNFGKVSELVEKPKALSNTSDRKPVVKNAWGVETKEGDIIQNNVNEEQKKMILNEEKESKCSKQTVTKSIGVNAEPVIASLVNGAVIEGAFSSVSREDRAELKERVDDQHREEAAKKHAEQLQHEELKEKKMRMKGMLERVQQQRDARGAGGLGNVSAPSTPVLFDMEASYEYCPATLPELSSSKSYLLLTATLSSPCKLVISGSKGGSKTNTDSTTYTALLTWLLSLVPVPDNLNCSDLAQWENIPFHVIGLQQTWHEGQLSLIVGIRNRVDVRKQGKGNSFLATVNKFLRTKTLSDVLPQILTQYTNALMMLPFSQRNLSCMLMANPDPEAMARVFKAEPGFFWHTHKGEVWADDGSLPVLPYKGPECENTMMLAQYMVLHEPVCMMDVLSRVWREGLDLAGLRLLYVDTPTHSSGLDSSCCGFLPHTNSPVIALAMRGPCAVMRWVDVVGPADTNLARLTDPRSLRALYSHEHNDSRDDPLFYCPRNSTRASVELARWFGGRVSSNNTVNFGCDMGEEFRAKSGGNRQCDVPTGALNTALPTPPSTLTACTPTSIILVLSPLVPARFLGEVLLYCHDRGFSLLGIRRARLHPQRLKEGNRDVLGLTPSQVAVFCPMNAQMQGNAEEAEGVIGSACTVMCLRRENALHHIQALSYLITDQLLRARHLPRDVATKGILAAAQLCFTSIPYTDHITGVLGHKLDQLPHGGLYTAAFLSHSFYSNPELEQVCVVTLLRDKVTQDAHDILRYLLQHSHPEHNTAEVYCGLELLGIKLITSMSLHQAKEFSPYEIGDKLWQSSLKPLTSGPALICALRGINAFSRLRAFIHSYVGCSPKKKPIRSSEESCPDLFMSPTPEIAYRQLTAIFYEQELHADHAARVNLHLLPPPRRHGGVAKGETPDASRQRGKKWTRPVNRGGSDQVETLSPNDVHITSSLLAGPCPIVTLCVVKPDAVPRHVGKDSHVSHLTSGPVLALSLLRENAVGKLLEVVGPSCPQVAHKESQFYLRGSYGTDRIRNAIYASPSYSASVRDHMLLFHDGLCCSPTIDLIAEEIPCLTRDSIFDPDTKRSLAAVPVNSMPSSDSDNPLHLPASLLEINCVLLHPSLLFSPPSSGGSRNQPGYPDVVDGLLATGLQPVGMRMLRLDETQSAQCTRLYSESLNADVKPYQLAYQLQQGPCLVMAVLRDGAVTSFDTLLGSPMKNNSLFTRFGMHIFAARTTAQVT</sequence>
<organism evidence="6 7">
    <name type="scientific">Nematostella vectensis</name>
    <name type="common">Starlet sea anemone</name>
    <dbReference type="NCBI Taxonomy" id="45351"/>
    <lineage>
        <taxon>Eukaryota</taxon>
        <taxon>Metazoa</taxon>
        <taxon>Cnidaria</taxon>
        <taxon>Anthozoa</taxon>
        <taxon>Hexacorallia</taxon>
        <taxon>Actiniaria</taxon>
        <taxon>Edwardsiidae</taxon>
        <taxon>Nematostella</taxon>
    </lineage>
</organism>
<evidence type="ECO:0000256" key="4">
    <source>
        <dbReference type="SAM" id="MobiDB-lite"/>
    </source>
</evidence>
<dbReference type="eggNOG" id="ENOG502RWS4">
    <property type="taxonomic scope" value="Eukaryota"/>
</dbReference>
<feature type="domain" description="Nucleoside diphosphate kinase-like" evidence="5">
    <location>
        <begin position="1498"/>
        <end position="1597"/>
    </location>
</feature>
<feature type="region of interest" description="Disordered" evidence="4">
    <location>
        <begin position="219"/>
        <end position="287"/>
    </location>
</feature>
<dbReference type="GO" id="GO:0005879">
    <property type="term" value="C:axonemal microtubule"/>
    <property type="evidence" value="ECO:0000318"/>
    <property type="project" value="GO_Central"/>
</dbReference>
<comment type="caution">
    <text evidence="3">Lacks conserved residue(s) required for the propagation of feature annotation.</text>
</comment>
<dbReference type="Proteomes" id="UP000001593">
    <property type="component" value="Unassembled WGS sequence"/>
</dbReference>
<reference evidence="6 7" key="1">
    <citation type="journal article" date="2007" name="Science">
        <title>Sea anemone genome reveals ancestral eumetazoan gene repertoire and genomic organization.</title>
        <authorList>
            <person name="Putnam N.H."/>
            <person name="Srivastava M."/>
            <person name="Hellsten U."/>
            <person name="Dirks B."/>
            <person name="Chapman J."/>
            <person name="Salamov A."/>
            <person name="Terry A."/>
            <person name="Shapiro H."/>
            <person name="Lindquist E."/>
            <person name="Kapitonov V.V."/>
            <person name="Jurka J."/>
            <person name="Genikhovich G."/>
            <person name="Grigoriev I.V."/>
            <person name="Lucas S.M."/>
            <person name="Steele R.E."/>
            <person name="Finnerty J.R."/>
            <person name="Technau U."/>
            <person name="Martindale M.Q."/>
            <person name="Rokhsar D.S."/>
        </authorList>
    </citation>
    <scope>NUCLEOTIDE SEQUENCE [LARGE SCALE GENOMIC DNA]</scope>
    <source>
        <strain evidence="7">CH2 X CH6</strain>
    </source>
</reference>
<dbReference type="InterPro" id="IPR036850">
    <property type="entry name" value="NDK-like_dom_sf"/>
</dbReference>
<evidence type="ECO:0000313" key="7">
    <source>
        <dbReference type="Proteomes" id="UP000001593"/>
    </source>
</evidence>
<dbReference type="STRING" id="45351.A7T003"/>
<feature type="region of interest" description="Disordered" evidence="4">
    <location>
        <begin position="1439"/>
        <end position="1476"/>
    </location>
</feature>
<dbReference type="Gene3D" id="3.30.70.141">
    <property type="entry name" value="Nucleoside diphosphate kinase-like domain"/>
    <property type="match status" value="2"/>
</dbReference>
<dbReference type="HOGENOM" id="CLU_238704_0_0_1"/>